<comment type="catalytic activity">
    <reaction evidence="1">
        <text>ATP + protein L-histidine = ADP + protein N-phospho-L-histidine.</text>
        <dbReference type="EC" id="2.7.13.3"/>
    </reaction>
</comment>
<dbReference type="InterPro" id="IPR035965">
    <property type="entry name" value="PAS-like_dom_sf"/>
</dbReference>
<dbReference type="InterPro" id="IPR000014">
    <property type="entry name" value="PAS"/>
</dbReference>
<keyword evidence="8" id="KW-0902">Two-component regulatory system</keyword>
<evidence type="ECO:0000256" key="2">
    <source>
        <dbReference type="ARBA" id="ARBA00012438"/>
    </source>
</evidence>
<dbReference type="Gene3D" id="3.30.450.20">
    <property type="entry name" value="PAS domain"/>
    <property type="match status" value="1"/>
</dbReference>
<dbReference type="RefSeq" id="WP_121191878.1">
    <property type="nucleotide sequence ID" value="NZ_RBWV01000009.1"/>
</dbReference>
<evidence type="ECO:0000256" key="1">
    <source>
        <dbReference type="ARBA" id="ARBA00000085"/>
    </source>
</evidence>
<keyword evidence="4" id="KW-0808">Transferase</keyword>
<dbReference type="GO" id="GO:0016020">
    <property type="term" value="C:membrane"/>
    <property type="evidence" value="ECO:0007669"/>
    <property type="project" value="InterPro"/>
</dbReference>
<dbReference type="SUPFAM" id="SSF55874">
    <property type="entry name" value="ATPase domain of HSP90 chaperone/DNA topoisomerase II/histidine kinase"/>
    <property type="match status" value="1"/>
</dbReference>
<dbReference type="InterPro" id="IPR050482">
    <property type="entry name" value="Sensor_HK_TwoCompSys"/>
</dbReference>
<dbReference type="InterPro" id="IPR003594">
    <property type="entry name" value="HATPase_dom"/>
</dbReference>
<dbReference type="CDD" id="cd16917">
    <property type="entry name" value="HATPase_UhpB-NarQ-NarX-like"/>
    <property type="match status" value="1"/>
</dbReference>
<proteinExistence type="predicted"/>
<evidence type="ECO:0000256" key="3">
    <source>
        <dbReference type="ARBA" id="ARBA00022553"/>
    </source>
</evidence>
<dbReference type="CDD" id="cd00130">
    <property type="entry name" value="PAS"/>
    <property type="match status" value="1"/>
</dbReference>
<dbReference type="PANTHER" id="PTHR24421">
    <property type="entry name" value="NITRATE/NITRITE SENSOR PROTEIN NARX-RELATED"/>
    <property type="match status" value="1"/>
</dbReference>
<evidence type="ECO:0000256" key="7">
    <source>
        <dbReference type="ARBA" id="ARBA00022840"/>
    </source>
</evidence>
<dbReference type="Pfam" id="PF07730">
    <property type="entry name" value="HisKA_3"/>
    <property type="match status" value="1"/>
</dbReference>
<dbReference type="OrthoDB" id="4198152at2"/>
<dbReference type="PROSITE" id="PS50112">
    <property type="entry name" value="PAS"/>
    <property type="match status" value="1"/>
</dbReference>
<dbReference type="Pfam" id="PF02518">
    <property type="entry name" value="HATPase_c"/>
    <property type="match status" value="1"/>
</dbReference>
<protein>
    <recommendedName>
        <fullName evidence="2">histidine kinase</fullName>
        <ecNumber evidence="2">2.7.13.3</ecNumber>
    </recommendedName>
</protein>
<dbReference type="GO" id="GO:0000155">
    <property type="term" value="F:phosphorelay sensor kinase activity"/>
    <property type="evidence" value="ECO:0007669"/>
    <property type="project" value="InterPro"/>
</dbReference>
<evidence type="ECO:0000256" key="5">
    <source>
        <dbReference type="ARBA" id="ARBA00022741"/>
    </source>
</evidence>
<keyword evidence="3" id="KW-0597">Phosphoprotein</keyword>
<dbReference type="SMART" id="SM00091">
    <property type="entry name" value="PAS"/>
    <property type="match status" value="1"/>
</dbReference>
<evidence type="ECO:0000313" key="11">
    <source>
        <dbReference type="EMBL" id="RKS80153.1"/>
    </source>
</evidence>
<evidence type="ECO:0000256" key="8">
    <source>
        <dbReference type="ARBA" id="ARBA00023012"/>
    </source>
</evidence>
<dbReference type="PANTHER" id="PTHR24421:SF10">
    <property type="entry name" value="NITRATE_NITRITE SENSOR PROTEIN NARQ"/>
    <property type="match status" value="1"/>
</dbReference>
<evidence type="ECO:0000256" key="6">
    <source>
        <dbReference type="ARBA" id="ARBA00022777"/>
    </source>
</evidence>
<dbReference type="Pfam" id="PF00989">
    <property type="entry name" value="PAS"/>
    <property type="match status" value="1"/>
</dbReference>
<dbReference type="Proteomes" id="UP000281955">
    <property type="component" value="Unassembled WGS sequence"/>
</dbReference>
<feature type="domain" description="PAC" evidence="10">
    <location>
        <begin position="84"/>
        <end position="134"/>
    </location>
</feature>
<feature type="domain" description="PAS" evidence="9">
    <location>
        <begin position="14"/>
        <end position="78"/>
    </location>
</feature>
<comment type="caution">
    <text evidence="11">The sequence shown here is derived from an EMBL/GenBank/DDBJ whole genome shotgun (WGS) entry which is preliminary data.</text>
</comment>
<accession>A0A420XTJ3</accession>
<dbReference type="SMART" id="SM00387">
    <property type="entry name" value="HATPase_c"/>
    <property type="match status" value="1"/>
</dbReference>
<name>A0A420XTJ3_9ACTN</name>
<dbReference type="EC" id="2.7.13.3" evidence="2"/>
<dbReference type="GO" id="GO:0046983">
    <property type="term" value="F:protein dimerization activity"/>
    <property type="evidence" value="ECO:0007669"/>
    <property type="project" value="InterPro"/>
</dbReference>
<dbReference type="InterPro" id="IPR036890">
    <property type="entry name" value="HATPase_C_sf"/>
</dbReference>
<keyword evidence="6" id="KW-0418">Kinase</keyword>
<evidence type="ECO:0000259" key="10">
    <source>
        <dbReference type="PROSITE" id="PS50113"/>
    </source>
</evidence>
<dbReference type="Gene3D" id="1.20.5.1930">
    <property type="match status" value="1"/>
</dbReference>
<evidence type="ECO:0000259" key="9">
    <source>
        <dbReference type="PROSITE" id="PS50112"/>
    </source>
</evidence>
<keyword evidence="12" id="KW-1185">Reference proteome</keyword>
<dbReference type="Gene3D" id="3.30.565.10">
    <property type="entry name" value="Histidine kinase-like ATPase, C-terminal domain"/>
    <property type="match status" value="1"/>
</dbReference>
<dbReference type="SUPFAM" id="SSF55785">
    <property type="entry name" value="PYP-like sensor domain (PAS domain)"/>
    <property type="match status" value="1"/>
</dbReference>
<sequence length="345" mass="36533">MDRSSETGSGADAVLDASMDAVVTVDAEGRIRSWNASAAVMFGREAASVLGRELAETVVPPELRDAHRAGLARVAAGDPGRFGRRIETVGQRADGTRFPVELTICRVERDGRTVFVGFLRDITERARMLADLRESRMRLMRVSDDTRRRLERDLHDGAQQHLVALAISLSSVRARVTHDPDAAAAILDESLGRLRDAIDELRQLARGVHSGVLTERGLAAAVAHLARRSPLEVVVSLDVPGRLPPLVETSVYFLVAEALTNATKYGAHRVDVALALSGDVLEGTVRDDGPGGADPAKGTGLAGMSERLRALDGTVSVESPRGAGTVVRITVPLGARSGAPALAGA</sequence>
<dbReference type="GO" id="GO:0005524">
    <property type="term" value="F:ATP binding"/>
    <property type="evidence" value="ECO:0007669"/>
    <property type="project" value="UniProtKB-KW"/>
</dbReference>
<reference evidence="11 12" key="1">
    <citation type="submission" date="2018-10" db="EMBL/GenBank/DDBJ databases">
        <title>Genomic Encyclopedia of Archaeal and Bacterial Type Strains, Phase II (KMG-II): from individual species to whole genera.</title>
        <authorList>
            <person name="Goeker M."/>
        </authorList>
    </citation>
    <scope>NUCLEOTIDE SEQUENCE [LARGE SCALE GENOMIC DNA]</scope>
    <source>
        <strain evidence="11 12">RP-AC37</strain>
    </source>
</reference>
<dbReference type="AlphaFoldDB" id="A0A420XTJ3"/>
<evidence type="ECO:0000313" key="12">
    <source>
        <dbReference type="Proteomes" id="UP000281955"/>
    </source>
</evidence>
<gene>
    <name evidence="11" type="ORF">CLV35_0574</name>
</gene>
<dbReference type="InterPro" id="IPR013767">
    <property type="entry name" value="PAS_fold"/>
</dbReference>
<dbReference type="EMBL" id="RBWV01000009">
    <property type="protein sequence ID" value="RKS80153.1"/>
    <property type="molecule type" value="Genomic_DNA"/>
</dbReference>
<dbReference type="InParanoid" id="A0A420XTJ3"/>
<keyword evidence="5" id="KW-0547">Nucleotide-binding</keyword>
<dbReference type="NCBIfam" id="TIGR00229">
    <property type="entry name" value="sensory_box"/>
    <property type="match status" value="1"/>
</dbReference>
<dbReference type="InterPro" id="IPR011712">
    <property type="entry name" value="Sig_transdc_His_kin_sub3_dim/P"/>
</dbReference>
<dbReference type="PROSITE" id="PS50113">
    <property type="entry name" value="PAC"/>
    <property type="match status" value="1"/>
</dbReference>
<dbReference type="InterPro" id="IPR000700">
    <property type="entry name" value="PAS-assoc_C"/>
</dbReference>
<dbReference type="GO" id="GO:0006355">
    <property type="term" value="P:regulation of DNA-templated transcription"/>
    <property type="evidence" value="ECO:0007669"/>
    <property type="project" value="InterPro"/>
</dbReference>
<organism evidence="11 12">
    <name type="scientific">Motilibacter peucedani</name>
    <dbReference type="NCBI Taxonomy" id="598650"/>
    <lineage>
        <taxon>Bacteria</taxon>
        <taxon>Bacillati</taxon>
        <taxon>Actinomycetota</taxon>
        <taxon>Actinomycetes</taxon>
        <taxon>Motilibacterales</taxon>
        <taxon>Motilibacteraceae</taxon>
        <taxon>Motilibacter</taxon>
    </lineage>
</organism>
<keyword evidence="7" id="KW-0067">ATP-binding</keyword>
<evidence type="ECO:0000256" key="4">
    <source>
        <dbReference type="ARBA" id="ARBA00022679"/>
    </source>
</evidence>